<reference evidence="3" key="5">
    <citation type="submission" date="2015-06" db="UniProtKB">
        <authorList>
            <consortium name="EnsemblFungi"/>
        </authorList>
    </citation>
    <scope>IDENTIFICATION</scope>
    <source>
        <strain evidence="3">ATCC 64411</strain>
    </source>
</reference>
<gene>
    <name evidence="2" type="ORF">MAPG_04453</name>
</gene>
<evidence type="ECO:0000313" key="2">
    <source>
        <dbReference type="EMBL" id="KLU85427.1"/>
    </source>
</evidence>
<dbReference type="EMBL" id="ADBL01001053">
    <property type="status" value="NOT_ANNOTATED_CDS"/>
    <property type="molecule type" value="Genomic_DNA"/>
</dbReference>
<reference evidence="4" key="2">
    <citation type="submission" date="2010-05" db="EMBL/GenBank/DDBJ databases">
        <title>The genome sequence of Magnaporthe poae strain ATCC 64411.</title>
        <authorList>
            <person name="Ma L.-J."/>
            <person name="Dead R."/>
            <person name="Young S."/>
            <person name="Zeng Q."/>
            <person name="Koehrsen M."/>
            <person name="Alvarado L."/>
            <person name="Berlin A."/>
            <person name="Chapman S.B."/>
            <person name="Chen Z."/>
            <person name="Freedman E."/>
            <person name="Gellesch M."/>
            <person name="Goldberg J."/>
            <person name="Griggs A."/>
            <person name="Gujja S."/>
            <person name="Heilman E.R."/>
            <person name="Heiman D."/>
            <person name="Hepburn T."/>
            <person name="Howarth C."/>
            <person name="Jen D."/>
            <person name="Larson L."/>
            <person name="Mehta T."/>
            <person name="Neiman D."/>
            <person name="Pearson M."/>
            <person name="Roberts A."/>
            <person name="Saif S."/>
            <person name="Shea T."/>
            <person name="Shenoy N."/>
            <person name="Sisk P."/>
            <person name="Stolte C."/>
            <person name="Sykes S."/>
            <person name="Walk T."/>
            <person name="White J."/>
            <person name="Yandava C."/>
            <person name="Haas B."/>
            <person name="Nusbaum C."/>
            <person name="Birren B."/>
        </authorList>
    </citation>
    <scope>NUCLEOTIDE SEQUENCE [LARGE SCALE GENOMIC DNA]</scope>
    <source>
        <strain evidence="4">ATCC 64411 / 73-15</strain>
    </source>
</reference>
<dbReference type="STRING" id="644358.A0A0C4DWS3"/>
<name>A0A0C4DWS3_MAGP6</name>
<accession>A0A0C4DWS3</accession>
<dbReference type="AlphaFoldDB" id="A0A0C4DWS3"/>
<dbReference type="EnsemblFungi" id="MAPG_04453T0">
    <property type="protein sequence ID" value="MAPG_04453T0"/>
    <property type="gene ID" value="MAPG_04453"/>
</dbReference>
<evidence type="ECO:0000256" key="1">
    <source>
        <dbReference type="SAM" id="MobiDB-lite"/>
    </source>
</evidence>
<keyword evidence="4" id="KW-1185">Reference proteome</keyword>
<dbReference type="EMBL" id="GL876968">
    <property type="protein sequence ID" value="KLU85427.1"/>
    <property type="molecule type" value="Genomic_DNA"/>
</dbReference>
<dbReference type="OrthoDB" id="4774478at2759"/>
<dbReference type="Proteomes" id="UP000011715">
    <property type="component" value="Unassembled WGS sequence"/>
</dbReference>
<feature type="region of interest" description="Disordered" evidence="1">
    <location>
        <begin position="32"/>
        <end position="74"/>
    </location>
</feature>
<reference evidence="3" key="4">
    <citation type="journal article" date="2015" name="G3 (Bethesda)">
        <title>Genome sequences of three phytopathogenic species of the Magnaporthaceae family of fungi.</title>
        <authorList>
            <person name="Okagaki L.H."/>
            <person name="Nunes C.C."/>
            <person name="Sailsbery J."/>
            <person name="Clay B."/>
            <person name="Brown D."/>
            <person name="John T."/>
            <person name="Oh Y."/>
            <person name="Young N."/>
            <person name="Fitzgerald M."/>
            <person name="Haas B.J."/>
            <person name="Zeng Q."/>
            <person name="Young S."/>
            <person name="Adiconis X."/>
            <person name="Fan L."/>
            <person name="Levin J.Z."/>
            <person name="Mitchell T.K."/>
            <person name="Okubara P.A."/>
            <person name="Farman M.L."/>
            <person name="Kohn L.M."/>
            <person name="Birren B."/>
            <person name="Ma L.-J."/>
            <person name="Dean R.A."/>
        </authorList>
    </citation>
    <scope>NUCLEOTIDE SEQUENCE</scope>
    <source>
        <strain evidence="3">ATCC 64411 / 73-15</strain>
    </source>
</reference>
<protein>
    <submittedName>
        <fullName evidence="2 3">Uncharacterized protein</fullName>
    </submittedName>
</protein>
<evidence type="ECO:0000313" key="3">
    <source>
        <dbReference type="EnsemblFungi" id="MAPG_04453T0"/>
    </source>
</evidence>
<organism evidence="3 4">
    <name type="scientific">Magnaporthiopsis poae (strain ATCC 64411 / 73-15)</name>
    <name type="common">Kentucky bluegrass fungus</name>
    <name type="synonym">Magnaporthe poae</name>
    <dbReference type="NCBI Taxonomy" id="644358"/>
    <lineage>
        <taxon>Eukaryota</taxon>
        <taxon>Fungi</taxon>
        <taxon>Dikarya</taxon>
        <taxon>Ascomycota</taxon>
        <taxon>Pezizomycotina</taxon>
        <taxon>Sordariomycetes</taxon>
        <taxon>Sordariomycetidae</taxon>
        <taxon>Magnaporthales</taxon>
        <taxon>Magnaporthaceae</taxon>
        <taxon>Magnaporthiopsis</taxon>
    </lineage>
</organism>
<reference evidence="2" key="1">
    <citation type="submission" date="2010-05" db="EMBL/GenBank/DDBJ databases">
        <title>The Genome Sequence of Magnaporthe poae strain ATCC 64411.</title>
        <authorList>
            <consortium name="The Broad Institute Genome Sequencing Platform"/>
            <consortium name="Broad Institute Genome Sequencing Center for Infectious Disease"/>
            <person name="Ma L.-J."/>
            <person name="Dead R."/>
            <person name="Young S."/>
            <person name="Zeng Q."/>
            <person name="Koehrsen M."/>
            <person name="Alvarado L."/>
            <person name="Berlin A."/>
            <person name="Chapman S.B."/>
            <person name="Chen Z."/>
            <person name="Freedman E."/>
            <person name="Gellesch M."/>
            <person name="Goldberg J."/>
            <person name="Griggs A."/>
            <person name="Gujja S."/>
            <person name="Heilman E.R."/>
            <person name="Heiman D."/>
            <person name="Hepburn T."/>
            <person name="Howarth C."/>
            <person name="Jen D."/>
            <person name="Larson L."/>
            <person name="Mehta T."/>
            <person name="Neiman D."/>
            <person name="Pearson M."/>
            <person name="Roberts A."/>
            <person name="Saif S."/>
            <person name="Shea T."/>
            <person name="Shenoy N."/>
            <person name="Sisk P."/>
            <person name="Stolte C."/>
            <person name="Sykes S."/>
            <person name="Walk T."/>
            <person name="White J."/>
            <person name="Yandava C."/>
            <person name="Haas B."/>
            <person name="Nusbaum C."/>
            <person name="Birren B."/>
        </authorList>
    </citation>
    <scope>NUCLEOTIDE SEQUENCE</scope>
    <source>
        <strain evidence="2">ATCC 64411</strain>
    </source>
</reference>
<sequence>MALLGPLPKPWHVELTVGHGNRLSVWFVDQGRRSDDDGKITTGSPVRTREDPRLMDVPLTGRRGGGEGEEADDPEVFNYFRNRNTGEVVNSDPCMMPEALEARGVSGLQRFALI</sequence>
<proteinExistence type="predicted"/>
<reference evidence="2" key="3">
    <citation type="submission" date="2011-03" db="EMBL/GenBank/DDBJ databases">
        <title>Annotation of Magnaporthe poae ATCC 64411.</title>
        <authorList>
            <person name="Ma L.-J."/>
            <person name="Dead R."/>
            <person name="Young S.K."/>
            <person name="Zeng Q."/>
            <person name="Gargeya S."/>
            <person name="Fitzgerald M."/>
            <person name="Haas B."/>
            <person name="Abouelleil A."/>
            <person name="Alvarado L."/>
            <person name="Arachchi H.M."/>
            <person name="Berlin A."/>
            <person name="Brown A."/>
            <person name="Chapman S.B."/>
            <person name="Chen Z."/>
            <person name="Dunbar C."/>
            <person name="Freedman E."/>
            <person name="Gearin G."/>
            <person name="Gellesch M."/>
            <person name="Goldberg J."/>
            <person name="Griggs A."/>
            <person name="Gujja S."/>
            <person name="Heiman D."/>
            <person name="Howarth C."/>
            <person name="Larson L."/>
            <person name="Lui A."/>
            <person name="MacDonald P.J.P."/>
            <person name="Mehta T."/>
            <person name="Montmayeur A."/>
            <person name="Murphy C."/>
            <person name="Neiman D."/>
            <person name="Pearson M."/>
            <person name="Priest M."/>
            <person name="Roberts A."/>
            <person name="Saif S."/>
            <person name="Shea T."/>
            <person name="Shenoy N."/>
            <person name="Sisk P."/>
            <person name="Stolte C."/>
            <person name="Sykes S."/>
            <person name="Yandava C."/>
            <person name="Wortman J."/>
            <person name="Nusbaum C."/>
            <person name="Birren B."/>
        </authorList>
    </citation>
    <scope>NUCLEOTIDE SEQUENCE</scope>
    <source>
        <strain evidence="2">ATCC 64411</strain>
    </source>
</reference>
<dbReference type="VEuPathDB" id="FungiDB:MAPG_04453"/>
<evidence type="ECO:0000313" key="4">
    <source>
        <dbReference type="Proteomes" id="UP000011715"/>
    </source>
</evidence>